<feature type="binding site" evidence="8">
    <location>
        <position position="82"/>
    </location>
    <ligand>
        <name>[4Fe-4S] cluster</name>
        <dbReference type="ChEBI" id="CHEBI:49883"/>
        <label>1</label>
    </ligand>
</feature>
<feature type="domain" description="4Fe-4S ferredoxin-type" evidence="9">
    <location>
        <begin position="69"/>
        <end position="102"/>
    </location>
</feature>
<dbReference type="GO" id="GO:0051539">
    <property type="term" value="F:4 iron, 4 sulfur cluster binding"/>
    <property type="evidence" value="ECO:0007669"/>
    <property type="project" value="UniProtKB-KW"/>
</dbReference>
<feature type="binding site" evidence="8">
    <location>
        <position position="123"/>
    </location>
    <ligand>
        <name>[4Fe-4S] cluster</name>
        <dbReference type="ChEBI" id="CHEBI:49883"/>
        <label>2</label>
    </ligand>
</feature>
<keyword evidence="7 8" id="KW-0411">Iron-sulfur</keyword>
<keyword evidence="8" id="KW-0874">Quinone</keyword>
<feature type="binding site" evidence="8">
    <location>
        <position position="88"/>
    </location>
    <ligand>
        <name>[4Fe-4S] cluster</name>
        <dbReference type="ChEBI" id="CHEBI:49883"/>
        <label>1</label>
    </ligand>
</feature>
<evidence type="ECO:0000313" key="11">
    <source>
        <dbReference type="Proteomes" id="UP000184041"/>
    </source>
</evidence>
<feature type="binding site" evidence="8">
    <location>
        <position position="133"/>
    </location>
    <ligand>
        <name>[4Fe-4S] cluster</name>
        <dbReference type="ChEBI" id="CHEBI:49883"/>
        <label>1</label>
    </ligand>
</feature>
<dbReference type="GO" id="GO:0005506">
    <property type="term" value="F:iron ion binding"/>
    <property type="evidence" value="ECO:0007669"/>
    <property type="project" value="UniProtKB-UniRule"/>
</dbReference>
<dbReference type="SUPFAM" id="SSF54862">
    <property type="entry name" value="4Fe-4S ferredoxins"/>
    <property type="match status" value="1"/>
</dbReference>
<evidence type="ECO:0000256" key="8">
    <source>
        <dbReference type="HAMAP-Rule" id="MF_01351"/>
    </source>
</evidence>
<dbReference type="Proteomes" id="UP000184041">
    <property type="component" value="Unassembled WGS sequence"/>
</dbReference>
<dbReference type="OrthoDB" id="9808559at2"/>
<dbReference type="PANTHER" id="PTHR10849">
    <property type="entry name" value="NADH DEHYDROGENASE UBIQUINONE IRON-SULFUR PROTEIN 8, MITOCHONDRIAL"/>
    <property type="match status" value="1"/>
</dbReference>
<accession>A0A1M5CA14</accession>
<evidence type="ECO:0000256" key="7">
    <source>
        <dbReference type="ARBA" id="ARBA00023014"/>
    </source>
</evidence>
<name>A0A1M5CA14_9BACT</name>
<comment type="cofactor">
    <cofactor evidence="8">
        <name>[4Fe-4S] cluster</name>
        <dbReference type="ChEBI" id="CHEBI:49883"/>
    </cofactor>
    <text evidence="8">Binds 2 [4Fe-4S] clusters per subunit.</text>
</comment>
<evidence type="ECO:0000256" key="6">
    <source>
        <dbReference type="ARBA" id="ARBA00023004"/>
    </source>
</evidence>
<dbReference type="InterPro" id="IPR010226">
    <property type="entry name" value="NADH_quinone_OxRdtase_chainI"/>
</dbReference>
<comment type="function">
    <text evidence="8">NDH-1 shuttles electrons from NADH, via FMN and iron-sulfur (Fe-S) centers, to quinones in the respiratory chain. The immediate electron acceptor for the enzyme in this species is believed to be ubiquinone. Couples the redox reaction to proton translocation (for every two electrons transferred, four hydrogen ions are translocated across the cytoplasmic membrane), and thus conserves the redox energy in a proton gradient.</text>
</comment>
<evidence type="ECO:0000313" key="10">
    <source>
        <dbReference type="EMBL" id="SHF51496.1"/>
    </source>
</evidence>
<dbReference type="Gene3D" id="3.30.70.3270">
    <property type="match status" value="1"/>
</dbReference>
<evidence type="ECO:0000256" key="1">
    <source>
        <dbReference type="ARBA" id="ARBA00010277"/>
    </source>
</evidence>
<proteinExistence type="inferred from homology"/>
<keyword evidence="11" id="KW-1185">Reference proteome</keyword>
<dbReference type="AlphaFoldDB" id="A0A1M5CA14"/>
<keyword evidence="8" id="KW-0472">Membrane</keyword>
<evidence type="ECO:0000256" key="5">
    <source>
        <dbReference type="ARBA" id="ARBA00022967"/>
    </source>
</evidence>
<feature type="binding site" evidence="8">
    <location>
        <position position="126"/>
    </location>
    <ligand>
        <name>[4Fe-4S] cluster</name>
        <dbReference type="ChEBI" id="CHEBI:49883"/>
        <label>2</label>
    </ligand>
</feature>
<dbReference type="RefSeq" id="WP_073063318.1">
    <property type="nucleotide sequence ID" value="NZ_FQUS01000009.1"/>
</dbReference>
<dbReference type="GO" id="GO:0009060">
    <property type="term" value="P:aerobic respiration"/>
    <property type="evidence" value="ECO:0007669"/>
    <property type="project" value="TreeGrafter"/>
</dbReference>
<keyword evidence="8" id="KW-0520">NAD</keyword>
<comment type="similarity">
    <text evidence="1 8">Belongs to the complex I 23 kDa subunit family.</text>
</comment>
<dbReference type="NCBIfam" id="TIGR01971">
    <property type="entry name" value="NuoI"/>
    <property type="match status" value="1"/>
</dbReference>
<dbReference type="Pfam" id="PF12838">
    <property type="entry name" value="Fer4_7"/>
    <property type="match status" value="1"/>
</dbReference>
<sequence length="232" mass="27653">MAAPQNLEQPRANTLNENFERERELSFLENLYLPEIFKALWYTLKQMFLPKVTLRYPEEKWDPPAIFRGRPVLVEDEGKERCVACGLCARACPPLAISMQANEDSDDPKERYPDFFEINMLRCIYCGYCEEVCPEEAIVMSKDYDIVFESREEAIYDKQRLLVPKEDLKERLDFLRNYRNRQFGQFWDFQEENNIHSVRDRDREFNSGLSLVEMLEQQEHNDNVEAESPWAR</sequence>
<dbReference type="InterPro" id="IPR017896">
    <property type="entry name" value="4Fe4S_Fe-S-bd"/>
</dbReference>
<evidence type="ECO:0000256" key="3">
    <source>
        <dbReference type="ARBA" id="ARBA00022723"/>
    </source>
</evidence>
<comment type="subunit">
    <text evidence="8">NDH-1 is composed of 14 different subunits. Subunits NuoA, H, J, K, L, M, N constitute the membrane sector of the complex.</text>
</comment>
<keyword evidence="6 8" id="KW-0408">Iron</keyword>
<evidence type="ECO:0000256" key="2">
    <source>
        <dbReference type="ARBA" id="ARBA00022485"/>
    </source>
</evidence>
<dbReference type="STRING" id="1194090.SAMN05443144_109152"/>
<feature type="domain" description="4Fe-4S ferredoxin-type" evidence="9">
    <location>
        <begin position="114"/>
        <end position="143"/>
    </location>
</feature>
<dbReference type="PANTHER" id="PTHR10849:SF20">
    <property type="entry name" value="NADH DEHYDROGENASE [UBIQUINONE] IRON-SULFUR PROTEIN 8, MITOCHONDRIAL"/>
    <property type="match status" value="1"/>
</dbReference>
<organism evidence="10 11">
    <name type="scientific">Fodinibius roseus</name>
    <dbReference type="NCBI Taxonomy" id="1194090"/>
    <lineage>
        <taxon>Bacteria</taxon>
        <taxon>Pseudomonadati</taxon>
        <taxon>Balneolota</taxon>
        <taxon>Balneolia</taxon>
        <taxon>Balneolales</taxon>
        <taxon>Balneolaceae</taxon>
        <taxon>Fodinibius</taxon>
    </lineage>
</organism>
<dbReference type="EC" id="7.1.1.-" evidence="8"/>
<reference evidence="10 11" key="1">
    <citation type="submission" date="2016-11" db="EMBL/GenBank/DDBJ databases">
        <authorList>
            <person name="Jaros S."/>
            <person name="Januszkiewicz K."/>
            <person name="Wedrychowicz H."/>
        </authorList>
    </citation>
    <scope>NUCLEOTIDE SEQUENCE [LARGE SCALE GENOMIC DNA]</scope>
    <source>
        <strain evidence="10 11">DSM 21986</strain>
    </source>
</reference>
<comment type="subcellular location">
    <subcellularLocation>
        <location evidence="8">Cell membrane</location>
        <topology evidence="8">Peripheral membrane protein</topology>
    </subcellularLocation>
</comment>
<feature type="binding site" evidence="8">
    <location>
        <position position="129"/>
    </location>
    <ligand>
        <name>[4Fe-4S] cluster</name>
        <dbReference type="ChEBI" id="CHEBI:49883"/>
        <label>2</label>
    </ligand>
</feature>
<keyword evidence="8" id="KW-1003">Cell membrane</keyword>
<protein>
    <recommendedName>
        <fullName evidence="8">NADH-quinone oxidoreductase subunit I</fullName>
        <ecNumber evidence="8">7.1.1.-</ecNumber>
    </recommendedName>
    <alternativeName>
        <fullName evidence="8">NADH dehydrogenase I subunit I</fullName>
    </alternativeName>
    <alternativeName>
        <fullName evidence="8">NDH-1 subunit I</fullName>
    </alternativeName>
</protein>
<evidence type="ECO:0000256" key="4">
    <source>
        <dbReference type="ARBA" id="ARBA00022737"/>
    </source>
</evidence>
<keyword evidence="4" id="KW-0677">Repeat</keyword>
<keyword evidence="3 8" id="KW-0479">Metal-binding</keyword>
<comment type="catalytic activity">
    <reaction evidence="8">
        <text>a quinone + NADH + 5 H(+)(in) = a quinol + NAD(+) + 4 H(+)(out)</text>
        <dbReference type="Rhea" id="RHEA:57888"/>
        <dbReference type="ChEBI" id="CHEBI:15378"/>
        <dbReference type="ChEBI" id="CHEBI:24646"/>
        <dbReference type="ChEBI" id="CHEBI:57540"/>
        <dbReference type="ChEBI" id="CHEBI:57945"/>
        <dbReference type="ChEBI" id="CHEBI:132124"/>
    </reaction>
</comment>
<dbReference type="GO" id="GO:0050136">
    <property type="term" value="F:NADH dehydrogenase (quinone) (non-electrogenic) activity"/>
    <property type="evidence" value="ECO:0007669"/>
    <property type="project" value="UniProtKB-UniRule"/>
</dbReference>
<dbReference type="PROSITE" id="PS51379">
    <property type="entry name" value="4FE4S_FER_2"/>
    <property type="match status" value="2"/>
</dbReference>
<keyword evidence="2 8" id="KW-0004">4Fe-4S</keyword>
<dbReference type="InterPro" id="IPR017900">
    <property type="entry name" value="4Fe4S_Fe_S_CS"/>
</dbReference>
<keyword evidence="5 8" id="KW-1278">Translocase</keyword>
<keyword evidence="8" id="KW-0830">Ubiquinone</keyword>
<dbReference type="GO" id="GO:0005886">
    <property type="term" value="C:plasma membrane"/>
    <property type="evidence" value="ECO:0007669"/>
    <property type="project" value="UniProtKB-SubCell"/>
</dbReference>
<dbReference type="HAMAP" id="MF_01351">
    <property type="entry name" value="NDH1_NuoI"/>
    <property type="match status" value="1"/>
</dbReference>
<evidence type="ECO:0000259" key="9">
    <source>
        <dbReference type="PROSITE" id="PS51379"/>
    </source>
</evidence>
<dbReference type="GO" id="GO:0048038">
    <property type="term" value="F:quinone binding"/>
    <property type="evidence" value="ECO:0007669"/>
    <property type="project" value="UniProtKB-KW"/>
</dbReference>
<dbReference type="EMBL" id="FQUS01000009">
    <property type="protein sequence ID" value="SHF51496.1"/>
    <property type="molecule type" value="Genomic_DNA"/>
</dbReference>
<gene>
    <name evidence="8" type="primary">nuoI</name>
    <name evidence="10" type="ORF">SAMN05443144_109152</name>
</gene>
<dbReference type="PROSITE" id="PS00198">
    <property type="entry name" value="4FE4S_FER_1"/>
    <property type="match status" value="1"/>
</dbReference>
<feature type="binding site" evidence="8">
    <location>
        <position position="92"/>
    </location>
    <ligand>
        <name>[4Fe-4S] cluster</name>
        <dbReference type="ChEBI" id="CHEBI:49883"/>
        <label>2</label>
    </ligand>
</feature>
<feature type="binding site" evidence="8">
    <location>
        <position position="85"/>
    </location>
    <ligand>
        <name>[4Fe-4S] cluster</name>
        <dbReference type="ChEBI" id="CHEBI:49883"/>
        <label>1</label>
    </ligand>
</feature>